<proteinExistence type="predicted"/>
<dbReference type="Pfam" id="PF17123">
    <property type="entry name" value="zf-RING_11"/>
    <property type="match status" value="1"/>
</dbReference>
<dbReference type="Gene3D" id="3.40.50.410">
    <property type="entry name" value="von Willebrand factor, type A domain"/>
    <property type="match status" value="2"/>
</dbReference>
<dbReference type="InterPro" id="IPR001841">
    <property type="entry name" value="Znf_RING"/>
</dbReference>
<dbReference type="AlphaFoldDB" id="A0A5J9V4K2"/>
<evidence type="ECO:0000259" key="3">
    <source>
        <dbReference type="PROSITE" id="PS50089"/>
    </source>
</evidence>
<keyword evidence="6" id="KW-1185">Reference proteome</keyword>
<dbReference type="CDD" id="cd01466">
    <property type="entry name" value="vWA_C3HC4_type"/>
    <property type="match status" value="1"/>
</dbReference>
<dbReference type="Pfam" id="PF13519">
    <property type="entry name" value="VWA_2"/>
    <property type="match status" value="1"/>
</dbReference>
<keyword evidence="1" id="KW-0479">Metal-binding</keyword>
<evidence type="ECO:0000256" key="2">
    <source>
        <dbReference type="SAM" id="MobiDB-lite"/>
    </source>
</evidence>
<comment type="caution">
    <text evidence="5">The sequence shown here is derived from an EMBL/GenBank/DDBJ whole genome shotgun (WGS) entry which is preliminary data.</text>
</comment>
<dbReference type="SMART" id="SM00184">
    <property type="entry name" value="RING"/>
    <property type="match status" value="1"/>
</dbReference>
<dbReference type="CDD" id="cd16448">
    <property type="entry name" value="RING-H2"/>
    <property type="match status" value="1"/>
</dbReference>
<feature type="domain" description="VWFA" evidence="4">
    <location>
        <begin position="427"/>
        <end position="614"/>
    </location>
</feature>
<dbReference type="PROSITE" id="PS50089">
    <property type="entry name" value="ZF_RING_2"/>
    <property type="match status" value="1"/>
</dbReference>
<gene>
    <name evidence="5" type="ORF">EJB05_22079</name>
</gene>
<dbReference type="Pfam" id="PF14624">
    <property type="entry name" value="Vwaint"/>
    <property type="match status" value="2"/>
</dbReference>
<feature type="domain" description="RING-type" evidence="3">
    <location>
        <begin position="11"/>
        <end position="52"/>
    </location>
</feature>
<feature type="region of interest" description="Disordered" evidence="2">
    <location>
        <begin position="834"/>
        <end position="863"/>
    </location>
</feature>
<dbReference type="InterPro" id="IPR013083">
    <property type="entry name" value="Znf_RING/FYVE/PHD"/>
</dbReference>
<feature type="domain" description="VWFA" evidence="4">
    <location>
        <begin position="140"/>
        <end position="226"/>
    </location>
</feature>
<feature type="non-terminal residue" evidence="5">
    <location>
        <position position="1"/>
    </location>
</feature>
<dbReference type="SUPFAM" id="SSF57850">
    <property type="entry name" value="RING/U-box"/>
    <property type="match status" value="1"/>
</dbReference>
<keyword evidence="1" id="KW-0863">Zinc-finger</keyword>
<evidence type="ECO:0000313" key="6">
    <source>
        <dbReference type="Proteomes" id="UP000324897"/>
    </source>
</evidence>
<dbReference type="Proteomes" id="UP000324897">
    <property type="component" value="Chromosome 1"/>
</dbReference>
<dbReference type="GO" id="GO:0008270">
    <property type="term" value="F:zinc ion binding"/>
    <property type="evidence" value="ECO:0007669"/>
    <property type="project" value="UniProtKB-KW"/>
</dbReference>
<organism evidence="5 6">
    <name type="scientific">Eragrostis curvula</name>
    <name type="common">weeping love grass</name>
    <dbReference type="NCBI Taxonomy" id="38414"/>
    <lineage>
        <taxon>Eukaryota</taxon>
        <taxon>Viridiplantae</taxon>
        <taxon>Streptophyta</taxon>
        <taxon>Embryophyta</taxon>
        <taxon>Tracheophyta</taxon>
        <taxon>Spermatophyta</taxon>
        <taxon>Magnoliopsida</taxon>
        <taxon>Liliopsida</taxon>
        <taxon>Poales</taxon>
        <taxon>Poaceae</taxon>
        <taxon>PACMAD clade</taxon>
        <taxon>Chloridoideae</taxon>
        <taxon>Eragrostideae</taxon>
        <taxon>Eragrostidinae</taxon>
        <taxon>Eragrostis</taxon>
    </lineage>
</organism>
<dbReference type="InterPro" id="IPR051266">
    <property type="entry name" value="CLCR"/>
</dbReference>
<dbReference type="OrthoDB" id="687730at2759"/>
<dbReference type="Gene3D" id="3.30.40.10">
    <property type="entry name" value="Zinc/RING finger domain, C3HC4 (zinc finger)"/>
    <property type="match status" value="1"/>
</dbReference>
<dbReference type="InterPro" id="IPR002035">
    <property type="entry name" value="VWF_A"/>
</dbReference>
<name>A0A5J9V4K2_9POAL</name>
<dbReference type="PANTHER" id="PTHR10579:SF132">
    <property type="entry name" value="OS10G0464800 PROTEIN"/>
    <property type="match status" value="1"/>
</dbReference>
<protein>
    <recommendedName>
        <fullName evidence="7">VWFA domain-containing protein</fullName>
    </recommendedName>
</protein>
<dbReference type="InterPro" id="IPR036465">
    <property type="entry name" value="vWFA_dom_sf"/>
</dbReference>
<evidence type="ECO:0008006" key="7">
    <source>
        <dbReference type="Google" id="ProtNLM"/>
    </source>
</evidence>
<dbReference type="Pfam" id="PF00092">
    <property type="entry name" value="VWA"/>
    <property type="match status" value="1"/>
</dbReference>
<dbReference type="SUPFAM" id="SSF53300">
    <property type="entry name" value="vWA-like"/>
    <property type="match status" value="2"/>
</dbReference>
<evidence type="ECO:0000313" key="5">
    <source>
        <dbReference type="EMBL" id="TVU30454.1"/>
    </source>
</evidence>
<dbReference type="PROSITE" id="PS50234">
    <property type="entry name" value="VWFA"/>
    <property type="match status" value="2"/>
</dbReference>
<keyword evidence="1" id="KW-0862">Zinc</keyword>
<reference evidence="5 6" key="1">
    <citation type="journal article" date="2019" name="Sci. Rep.">
        <title>A high-quality genome of Eragrostis curvula grass provides insights into Poaceae evolution and supports new strategies to enhance forage quality.</title>
        <authorList>
            <person name="Carballo J."/>
            <person name="Santos B.A.C.M."/>
            <person name="Zappacosta D."/>
            <person name="Garbus I."/>
            <person name="Selva J.P."/>
            <person name="Gallo C.A."/>
            <person name="Diaz A."/>
            <person name="Albertini E."/>
            <person name="Caccamo M."/>
            <person name="Echenique V."/>
        </authorList>
    </citation>
    <scope>NUCLEOTIDE SEQUENCE [LARGE SCALE GENOMIC DNA]</scope>
    <source>
        <strain evidence="6">cv. Victoria</strain>
        <tissue evidence="5">Leaf</tissue>
    </source>
</reference>
<sequence length="863" mass="92254">MANTSGAAAVCAICLGDLGHGQALIKAECSHVFHLRCVSNNATQGRRDCPLCMATWRDVPVIQPSVTGPYADDDPVAESGIQPAQAGSGVGAADAGTVTLKTHCERPAVPRGASRDRFAVLVNATAPGAAAAEAMRAPLDLVTVLDVSGSMTGNKLELVKQAMEFVIDNLGPADRLSVVSFSDKAKRNMRFTCMSADGKASAKLAVKSLTAGGSTNIRKALHMASEAADEVTQLVSVRCTYTDTATGRAADVAGEDAVVWRPVELLDGDDELSMEVERERVRVAAVEDMAAARAAADRGDRPEARRCMKVGLLSLKRSAAFVAGDEECDEMVEDLEDIEDGMEDEVAYQKFGHARLLGGINTHQMQRASFAGAKARRSFQTRAMECAVKRSKRPAVPRGASRDGFAVLVHATVPGAAAAEAPRAPLDLVTVLDVSGSMTGNKLKLVKQAMGFVIDNLGPADRLSVVSFSHDAKRQIRFTRMSADGKASAKLAVKSLAARGSTNIRKGLDVACQVLAGRRYRNAVTSIILLSDGQDTCGNRGVDLMPPSLRGTVGGNKPGPVHTFGFGTDHDAAAMHAIAETTRGTFSYIVNHEVVQDSFAQCIGGLLSVAMQNVRLDVACVHPGVHFREVKSGVYESRVGADGRAATVEVGDLYADEVRRFLIFVDVPAAEDAEEVTQLIRARCTYTDTATGQAAYVAGEDAVVRRPVELLDGDDVLSMEVERERVRVAAAEDMASARAAADRGDRLEALRYIQIRRAALKKSAAFVAGDEECDELEEDLHGMEVGMEDDLAYKKFGHARLLGGINTHRMQRASFAGGKTRKAFETTSMRCMVKKSREARLQQQDESASAPAPRPSKKERKHK</sequence>
<dbReference type="PANTHER" id="PTHR10579">
    <property type="entry name" value="CALCIUM-ACTIVATED CHLORIDE CHANNEL REGULATOR"/>
    <property type="match status" value="1"/>
</dbReference>
<dbReference type="Gramene" id="TVU30454">
    <property type="protein sequence ID" value="TVU30454"/>
    <property type="gene ID" value="EJB05_22079"/>
</dbReference>
<evidence type="ECO:0000259" key="4">
    <source>
        <dbReference type="PROSITE" id="PS50234"/>
    </source>
</evidence>
<dbReference type="EMBL" id="RWGY01000011">
    <property type="protein sequence ID" value="TVU30454.1"/>
    <property type="molecule type" value="Genomic_DNA"/>
</dbReference>
<evidence type="ECO:0000256" key="1">
    <source>
        <dbReference type="PROSITE-ProRule" id="PRU00175"/>
    </source>
</evidence>
<dbReference type="SMART" id="SM00327">
    <property type="entry name" value="VWA"/>
    <property type="match status" value="2"/>
</dbReference>
<dbReference type="InterPro" id="IPR032838">
    <property type="entry name" value="Vwaint_dom"/>
</dbReference>
<accession>A0A5J9V4K2</accession>